<feature type="transmembrane region" description="Helical" evidence="2">
    <location>
        <begin position="200"/>
        <end position="220"/>
    </location>
</feature>
<feature type="transmembrane region" description="Helical" evidence="2">
    <location>
        <begin position="51"/>
        <end position="70"/>
    </location>
</feature>
<feature type="transmembrane region" description="Helical" evidence="2">
    <location>
        <begin position="444"/>
        <end position="464"/>
    </location>
</feature>
<comment type="caution">
    <text evidence="3">The sequence shown here is derived from an EMBL/GenBank/DDBJ whole genome shotgun (WGS) entry which is preliminary data.</text>
</comment>
<feature type="transmembrane region" description="Helical" evidence="2">
    <location>
        <begin position="476"/>
        <end position="496"/>
    </location>
</feature>
<feature type="transmembrane region" description="Helical" evidence="2">
    <location>
        <begin position="415"/>
        <end position="438"/>
    </location>
</feature>
<keyword evidence="4" id="KW-1185">Reference proteome</keyword>
<sequence length="807" mass="89615">MTAMSPSVRGLLWKEYRQTMPLVWMVIGVVGLLFLLYQMSGQSSPTRSLQGILILGLPALFAVGAGPLLVSQEKESRTMDWSASLPILVNQLFTTKFAVALIGLMVMWLLTIIMVLSTGEPFQQISPDWLPGTPVVNFSFWFAHTVYLLASGMFAAWRCRTAFAALLLLLPLAVLPFMAASIGTWLWQQLGFGYGSPQRVLMTTFAITIPMIPAMVVLGLRSAHQHFAPSKSASELGTEASSTPVADSLASPSDMPSPKPLDATLALVWQSIHDQPRLLWILGSGAVAAAIALPLQIVFELFSSQDSMLFIIALLGTISASWLGVMAFAGDGSSLRMKFLADRGVSPGRAWFSRHVIGVSIGCTALLVFAAVQLATAQWMAHQEGYYYGDAMPSLAFLCLVTATVYAVSQWTSHVARILAASAFLSLLLSIVSVIYLATAFSNMRLPMGIVLFCMSVPMIATGWTMRTHMEGTRRWPFWVAHATAIVAFILTPFAWAKWSVRNFPAMPANQKETLLTEAAQLAFMPSPASNLMLVERATRELTNEFGPIQKVDQKLKIMQSLSDAPESWIQMPGKDDTGLFADAAIVWQAIATTELHRLNYMESPSSEAETMLSQWMDCLTQMTRRLRISTRWIDQEYADQIEVYLARRLAREGMSEYAESKSGKAVLAMLSDFQGRQDARRRAVLVSWWKYTQHRRSSHGRPELGGIDTTEWFEWVPMTQRAWVHDDGVDAFVALALQLISQGQQGESTLRTRQKMDSLLNGAEHSFSTSPYSDRLQPGLDPNQVSPMIHRYLVPCQRWFAPWEKQ</sequence>
<feature type="transmembrane region" description="Helical" evidence="2">
    <location>
        <begin position="278"/>
        <end position="302"/>
    </location>
</feature>
<accession>A0ABY1QCG8</accession>
<feature type="compositionally biased region" description="Polar residues" evidence="1">
    <location>
        <begin position="231"/>
        <end position="245"/>
    </location>
</feature>
<evidence type="ECO:0000256" key="2">
    <source>
        <dbReference type="SAM" id="Phobius"/>
    </source>
</evidence>
<dbReference type="RefSeq" id="WP_283433696.1">
    <property type="nucleotide sequence ID" value="NZ_FXUG01000009.1"/>
</dbReference>
<evidence type="ECO:0000256" key="1">
    <source>
        <dbReference type="SAM" id="MobiDB-lite"/>
    </source>
</evidence>
<dbReference type="EMBL" id="FXUG01000009">
    <property type="protein sequence ID" value="SMP65620.1"/>
    <property type="molecule type" value="Genomic_DNA"/>
</dbReference>
<gene>
    <name evidence="3" type="ORF">SAMN06265222_109114</name>
</gene>
<protein>
    <submittedName>
        <fullName evidence="3">ABC-type transport system involved in multi-copper enzyme maturation, permease component</fullName>
    </submittedName>
</protein>
<keyword evidence="2" id="KW-0472">Membrane</keyword>
<reference evidence="3 4" key="1">
    <citation type="submission" date="2017-05" db="EMBL/GenBank/DDBJ databases">
        <authorList>
            <person name="Varghese N."/>
            <person name="Submissions S."/>
        </authorList>
    </citation>
    <scope>NUCLEOTIDE SEQUENCE [LARGE SCALE GENOMIC DNA]</scope>
    <source>
        <strain evidence="3 4">DSM 25457</strain>
    </source>
</reference>
<feature type="transmembrane region" description="Helical" evidence="2">
    <location>
        <begin position="21"/>
        <end position="39"/>
    </location>
</feature>
<feature type="transmembrane region" description="Helical" evidence="2">
    <location>
        <begin position="386"/>
        <end position="408"/>
    </location>
</feature>
<organism evidence="3 4">
    <name type="scientific">Neorhodopirellula lusitana</name>
    <dbReference type="NCBI Taxonomy" id="445327"/>
    <lineage>
        <taxon>Bacteria</taxon>
        <taxon>Pseudomonadati</taxon>
        <taxon>Planctomycetota</taxon>
        <taxon>Planctomycetia</taxon>
        <taxon>Pirellulales</taxon>
        <taxon>Pirellulaceae</taxon>
        <taxon>Neorhodopirellula</taxon>
    </lineage>
</organism>
<feature type="transmembrane region" description="Helical" evidence="2">
    <location>
        <begin position="351"/>
        <end position="374"/>
    </location>
</feature>
<name>A0ABY1QCG8_9BACT</name>
<evidence type="ECO:0000313" key="4">
    <source>
        <dbReference type="Proteomes" id="UP001158067"/>
    </source>
</evidence>
<keyword evidence="2" id="KW-1133">Transmembrane helix</keyword>
<feature type="transmembrane region" description="Helical" evidence="2">
    <location>
        <begin position="138"/>
        <end position="157"/>
    </location>
</feature>
<dbReference type="Proteomes" id="UP001158067">
    <property type="component" value="Unassembled WGS sequence"/>
</dbReference>
<keyword evidence="2" id="KW-0812">Transmembrane</keyword>
<evidence type="ECO:0000313" key="3">
    <source>
        <dbReference type="EMBL" id="SMP65620.1"/>
    </source>
</evidence>
<feature type="transmembrane region" description="Helical" evidence="2">
    <location>
        <begin position="164"/>
        <end position="188"/>
    </location>
</feature>
<proteinExistence type="predicted"/>
<feature type="region of interest" description="Disordered" evidence="1">
    <location>
        <begin position="231"/>
        <end position="257"/>
    </location>
</feature>
<feature type="transmembrane region" description="Helical" evidence="2">
    <location>
        <begin position="308"/>
        <end position="330"/>
    </location>
</feature>
<feature type="transmembrane region" description="Helical" evidence="2">
    <location>
        <begin position="97"/>
        <end position="118"/>
    </location>
</feature>